<keyword evidence="13" id="KW-1185">Reference proteome</keyword>
<dbReference type="PANTHER" id="PTHR24223:SF353">
    <property type="entry name" value="ABC TRANSPORTER ATP-BINDING PROTEIN_PERMEASE VMR1-RELATED"/>
    <property type="match status" value="1"/>
</dbReference>
<evidence type="ECO:0000313" key="13">
    <source>
        <dbReference type="Proteomes" id="UP000740926"/>
    </source>
</evidence>
<feature type="transmembrane region" description="Helical" evidence="9">
    <location>
        <begin position="356"/>
        <end position="378"/>
    </location>
</feature>
<feature type="domain" description="ABC transmembrane type-1" evidence="11">
    <location>
        <begin position="923"/>
        <end position="1134"/>
    </location>
</feature>
<keyword evidence="4" id="KW-0677">Repeat</keyword>
<proteinExistence type="predicted"/>
<sequence length="1430" mass="162587">MFRTSLSLLIITLLEISSWAFLFAWRLESIILEDKPCKGPPLYQVINPGLAFIPRFYVLLLVIKSFTVFKFTRYSNHLLVFYSMTLLSTVLRGFDYFLTDNNWFISSSIEKSFACIDFGLCFILWMIIITAPSELDQRELVDFEDNDDNVLVLQDGRVIRNGRMLSLESTASPLSSISFSWMNSLLKIALDSRISANTLWELPARQRARENYRLFAEQSTASVSTYSLLLRIFKANRTIILNQFTTAIGAVVFHYANPYFLYQLLNYFQSHQKDQQNKEFGYLYCVALFVCSVISTLVASQTLLWGRRWHVNIVHMLNSEIYAHALRLKQINEQTEGDEEEKASLISQDTERLAELASYLHIFYTCPLEIIAGSLFLYQMLGNSFLAGLIVMVITLPSIHYISQKSVVAQTRLADAKSWRTRLLRELCEGMKTIKFLASERRWEEAICNAREDELVKLIKVYTQNTILGLVWFATPIFVTTVSFAWYTLVEKKTLDASTAFVSIVLFGMLRDPLNVVPQAFMAYNDACISFSHIVQFLNVEEKKEDDMPMPAEEEDDDLLDYEEQSKVMLQPSIFEWTHRQASNVSFKLTIPFHLQFPVGKLSVISGSSSSGKSSLLKALLGDMTLVSGDPSCLPSRFLCVANAHKSLVRDSVNPSLYLHKVAYVAQIPWVEHGTVRENILFSESWDDARYRTVLHQCDLLRDLSLFENGDLTIVGDKSMNYNNGVNIEALYHKISLARAVYSKAKTVLIDDIFQVLGKVISTFIYENCICGDLMRGRTVVVVAAYPDMFWARDAAVFAQVSRSESGQDGYVAAVESDPERIVGMIKQRRSDRLSNKGTQEASGDVIDMLFENSNNLAGVFSDEEFFDEASIVPGSIRLIEEESDSRRDYAYTTYFSACGGWQYWTFAILFTLMARLANIAESYWLKEGLLRSVCHAPLQFFEGTLSSEILDRFKKDMETVDASIGWHIGFLLQTALGVFGVVFTIGIILPEFFVASIIAALLYLYIGIVYVRASRELKKLNASSRSPILRLYSDTLNGLLTIRAYGEEWTMMKKMFNKLDDNMRPFYTLWTTNRWLFVRVELLGTLLSLFIAILLVHKMDSIDAGMAGIALTFSTSLLEYVYWLMRQSTTVDMYFESVERINEYLNMPQEPPGIVEGSRPPASWPTAGMIQVKDLMVSFNHSEMDAVLKHISVNIYSGEKVALIGKSNAEKHSLVSCLFRFIEPMAGSIKIDGVNIAWIGVEDLRSRITYITKESWLLSGSVRSNLDPFSEYDDYALWQVLYKVGLAKPQEQVGTSSGNKDTFFYIQDLDYDLGKDGSRLTVCQRQLLSIARALLQDCTKLVIFEEANLSTESQEMIRSVIEQEFQESTLLVIPYLLRRVVYYDKVIVFDQGTIAEVDSPIELLNKQGSLLQLLCEKAGILDELTLDIL</sequence>
<dbReference type="Pfam" id="PF00005">
    <property type="entry name" value="ABC_tran"/>
    <property type="match status" value="1"/>
</dbReference>
<evidence type="ECO:0000256" key="3">
    <source>
        <dbReference type="ARBA" id="ARBA00022692"/>
    </source>
</evidence>
<feature type="transmembrane region" description="Helical" evidence="9">
    <location>
        <begin position="993"/>
        <end position="1012"/>
    </location>
</feature>
<evidence type="ECO:0000256" key="8">
    <source>
        <dbReference type="ARBA" id="ARBA00023136"/>
    </source>
</evidence>
<evidence type="ECO:0000256" key="1">
    <source>
        <dbReference type="ARBA" id="ARBA00004141"/>
    </source>
</evidence>
<gene>
    <name evidence="12" type="ORF">G6F50_002038</name>
</gene>
<accession>A0A9P7CTR3</accession>
<dbReference type="Proteomes" id="UP000740926">
    <property type="component" value="Unassembled WGS sequence"/>
</dbReference>
<comment type="caution">
    <text evidence="12">The sequence shown here is derived from an EMBL/GenBank/DDBJ whole genome shotgun (WGS) entry which is preliminary data.</text>
</comment>
<feature type="transmembrane region" description="Helical" evidence="9">
    <location>
        <begin position="1077"/>
        <end position="1097"/>
    </location>
</feature>
<evidence type="ECO:0000256" key="7">
    <source>
        <dbReference type="ARBA" id="ARBA00022989"/>
    </source>
</evidence>
<evidence type="ECO:0008006" key="14">
    <source>
        <dbReference type="Google" id="ProtNLM"/>
    </source>
</evidence>
<evidence type="ECO:0000256" key="9">
    <source>
        <dbReference type="SAM" id="Phobius"/>
    </source>
</evidence>
<keyword evidence="3 9" id="KW-0812">Transmembrane</keyword>
<keyword evidence="6" id="KW-0067">ATP-binding</keyword>
<dbReference type="FunFam" id="1.20.1560.10:FF:000013">
    <property type="entry name" value="ABC transporter C family member 2"/>
    <property type="match status" value="1"/>
</dbReference>
<dbReference type="Gene3D" id="3.40.50.300">
    <property type="entry name" value="P-loop containing nucleotide triphosphate hydrolases"/>
    <property type="match status" value="2"/>
</dbReference>
<evidence type="ECO:0000256" key="5">
    <source>
        <dbReference type="ARBA" id="ARBA00022741"/>
    </source>
</evidence>
<reference evidence="12 13" key="1">
    <citation type="journal article" date="2020" name="Microb. Genom.">
        <title>Genetic diversity of clinical and environmental Mucorales isolates obtained from an investigation of mucormycosis cases among solid organ transplant recipients.</title>
        <authorList>
            <person name="Nguyen M.H."/>
            <person name="Kaul D."/>
            <person name="Muto C."/>
            <person name="Cheng S.J."/>
            <person name="Richter R.A."/>
            <person name="Bruno V.M."/>
            <person name="Liu G."/>
            <person name="Beyhan S."/>
            <person name="Sundermann A.J."/>
            <person name="Mounaud S."/>
            <person name="Pasculle A.W."/>
            <person name="Nierman W.C."/>
            <person name="Driscoll E."/>
            <person name="Cumbie R."/>
            <person name="Clancy C.J."/>
            <person name="Dupont C.L."/>
        </authorList>
    </citation>
    <scope>NUCLEOTIDE SEQUENCE [LARGE SCALE GENOMIC DNA]</scope>
    <source>
        <strain evidence="12 13">GL24</strain>
    </source>
</reference>
<feature type="domain" description="ABC transporter" evidence="10">
    <location>
        <begin position="568"/>
        <end position="834"/>
    </location>
</feature>
<feature type="transmembrane region" description="Helical" evidence="9">
    <location>
        <begin position="384"/>
        <end position="402"/>
    </location>
</feature>
<dbReference type="InterPro" id="IPR050173">
    <property type="entry name" value="ABC_transporter_C-like"/>
</dbReference>
<evidence type="ECO:0000259" key="11">
    <source>
        <dbReference type="PROSITE" id="PS50929"/>
    </source>
</evidence>
<evidence type="ECO:0000259" key="10">
    <source>
        <dbReference type="PROSITE" id="PS50893"/>
    </source>
</evidence>
<dbReference type="Pfam" id="PF00664">
    <property type="entry name" value="ABC_membrane"/>
    <property type="match status" value="2"/>
</dbReference>
<feature type="transmembrane region" description="Helical" evidence="9">
    <location>
        <begin position="902"/>
        <end position="921"/>
    </location>
</feature>
<comment type="subcellular location">
    <subcellularLocation>
        <location evidence="1">Membrane</location>
        <topology evidence="1">Multi-pass membrane protein</topology>
    </subcellularLocation>
</comment>
<evidence type="ECO:0000313" key="12">
    <source>
        <dbReference type="EMBL" id="KAG1574351.1"/>
    </source>
</evidence>
<feature type="domain" description="ABC transmembrane type-1" evidence="11">
    <location>
        <begin position="247"/>
        <end position="526"/>
    </location>
</feature>
<feature type="domain" description="ABC transporter" evidence="10">
    <location>
        <begin position="1171"/>
        <end position="1417"/>
    </location>
</feature>
<feature type="transmembrane region" description="Helical" evidence="9">
    <location>
        <begin position="239"/>
        <end position="261"/>
    </location>
</feature>
<dbReference type="GO" id="GO:0005524">
    <property type="term" value="F:ATP binding"/>
    <property type="evidence" value="ECO:0007669"/>
    <property type="project" value="UniProtKB-KW"/>
</dbReference>
<dbReference type="PANTHER" id="PTHR24223">
    <property type="entry name" value="ATP-BINDING CASSETTE SUB-FAMILY C"/>
    <property type="match status" value="1"/>
</dbReference>
<evidence type="ECO:0000256" key="4">
    <source>
        <dbReference type="ARBA" id="ARBA00022737"/>
    </source>
</evidence>
<dbReference type="EMBL" id="JAANIU010000182">
    <property type="protein sequence ID" value="KAG1574351.1"/>
    <property type="molecule type" value="Genomic_DNA"/>
</dbReference>
<feature type="transmembrane region" description="Helical" evidence="9">
    <location>
        <begin position="1103"/>
        <end position="1124"/>
    </location>
</feature>
<dbReference type="GO" id="GO:0140359">
    <property type="term" value="F:ABC-type transporter activity"/>
    <property type="evidence" value="ECO:0007669"/>
    <property type="project" value="InterPro"/>
</dbReference>
<dbReference type="InterPro" id="IPR027417">
    <property type="entry name" value="P-loop_NTPase"/>
</dbReference>
<dbReference type="CDD" id="cd18604">
    <property type="entry name" value="ABC_6TM_VMR1_D2_like"/>
    <property type="match status" value="1"/>
</dbReference>
<feature type="transmembrane region" description="Helical" evidence="9">
    <location>
        <begin position="965"/>
        <end position="987"/>
    </location>
</feature>
<feature type="transmembrane region" description="Helical" evidence="9">
    <location>
        <begin position="467"/>
        <end position="489"/>
    </location>
</feature>
<protein>
    <recommendedName>
        <fullName evidence="14">ABC transmembrane type-1 domain-containing protein</fullName>
    </recommendedName>
</protein>
<dbReference type="PROSITE" id="PS50929">
    <property type="entry name" value="ABC_TM1F"/>
    <property type="match status" value="2"/>
</dbReference>
<keyword evidence="8 9" id="KW-0472">Membrane</keyword>
<dbReference type="PROSITE" id="PS50893">
    <property type="entry name" value="ABC_TRANSPORTER_2"/>
    <property type="match status" value="2"/>
</dbReference>
<dbReference type="InterPro" id="IPR003439">
    <property type="entry name" value="ABC_transporter-like_ATP-bd"/>
</dbReference>
<evidence type="ECO:0000256" key="6">
    <source>
        <dbReference type="ARBA" id="ARBA00022840"/>
    </source>
</evidence>
<keyword evidence="7 9" id="KW-1133">Transmembrane helix</keyword>
<feature type="transmembrane region" description="Helical" evidence="9">
    <location>
        <begin position="281"/>
        <end position="306"/>
    </location>
</feature>
<keyword evidence="2" id="KW-0813">Transport</keyword>
<dbReference type="GO" id="GO:0016887">
    <property type="term" value="F:ATP hydrolysis activity"/>
    <property type="evidence" value="ECO:0007669"/>
    <property type="project" value="InterPro"/>
</dbReference>
<dbReference type="GO" id="GO:0000329">
    <property type="term" value="C:fungal-type vacuole membrane"/>
    <property type="evidence" value="ECO:0007669"/>
    <property type="project" value="TreeGrafter"/>
</dbReference>
<dbReference type="SUPFAM" id="SSF52540">
    <property type="entry name" value="P-loop containing nucleoside triphosphate hydrolases"/>
    <property type="match status" value="2"/>
</dbReference>
<feature type="transmembrane region" description="Helical" evidence="9">
    <location>
        <begin position="42"/>
        <end position="62"/>
    </location>
</feature>
<dbReference type="InterPro" id="IPR036640">
    <property type="entry name" value="ABC1_TM_sf"/>
</dbReference>
<keyword evidence="5" id="KW-0547">Nucleotide-binding</keyword>
<name>A0A9P7CTR3_9FUNG</name>
<organism evidence="12 13">
    <name type="scientific">Rhizopus delemar</name>
    <dbReference type="NCBI Taxonomy" id="936053"/>
    <lineage>
        <taxon>Eukaryota</taxon>
        <taxon>Fungi</taxon>
        <taxon>Fungi incertae sedis</taxon>
        <taxon>Mucoromycota</taxon>
        <taxon>Mucoromycotina</taxon>
        <taxon>Mucoromycetes</taxon>
        <taxon>Mucorales</taxon>
        <taxon>Mucorineae</taxon>
        <taxon>Rhizopodaceae</taxon>
        <taxon>Rhizopus</taxon>
    </lineage>
</organism>
<feature type="transmembrane region" description="Helical" evidence="9">
    <location>
        <begin position="111"/>
        <end position="131"/>
    </location>
</feature>
<dbReference type="Gene3D" id="1.20.1560.10">
    <property type="entry name" value="ABC transporter type 1, transmembrane domain"/>
    <property type="match status" value="2"/>
</dbReference>
<dbReference type="InterPro" id="IPR011527">
    <property type="entry name" value="ABC1_TM_dom"/>
</dbReference>
<dbReference type="SUPFAM" id="SSF90123">
    <property type="entry name" value="ABC transporter transmembrane region"/>
    <property type="match status" value="2"/>
</dbReference>
<feature type="transmembrane region" description="Helical" evidence="9">
    <location>
        <begin position="74"/>
        <end position="91"/>
    </location>
</feature>
<dbReference type="CDD" id="cd18596">
    <property type="entry name" value="ABC_6TM_VMR1_D1_like"/>
    <property type="match status" value="1"/>
</dbReference>
<evidence type="ECO:0000256" key="2">
    <source>
        <dbReference type="ARBA" id="ARBA00022448"/>
    </source>
</evidence>